<protein>
    <recommendedName>
        <fullName evidence="4">C2H2-type domain-containing protein</fullName>
    </recommendedName>
</protein>
<dbReference type="EMBL" id="AWUE01021113">
    <property type="protein sequence ID" value="OMO63465.1"/>
    <property type="molecule type" value="Genomic_DNA"/>
</dbReference>
<dbReference type="Proteomes" id="UP000187203">
    <property type="component" value="Unassembled WGS sequence"/>
</dbReference>
<evidence type="ECO:0000313" key="3">
    <source>
        <dbReference type="Proteomes" id="UP000187203"/>
    </source>
</evidence>
<reference evidence="3" key="1">
    <citation type="submission" date="2013-09" db="EMBL/GenBank/DDBJ databases">
        <title>Corchorus olitorius genome sequencing.</title>
        <authorList>
            <person name="Alam M."/>
            <person name="Haque M.S."/>
            <person name="Islam M.S."/>
            <person name="Emdad E.M."/>
            <person name="Islam M.M."/>
            <person name="Ahmed B."/>
            <person name="Halim A."/>
            <person name="Hossen Q.M.M."/>
            <person name="Hossain M.Z."/>
            <person name="Ahmed R."/>
            <person name="Khan M.M."/>
            <person name="Islam R."/>
            <person name="Rashid M.M."/>
            <person name="Khan S.A."/>
            <person name="Rahman M.S."/>
            <person name="Alam M."/>
            <person name="Yahiya A.S."/>
            <person name="Khan M.S."/>
            <person name="Azam M.S."/>
            <person name="Haque T."/>
            <person name="Lashkar M.Z.H."/>
            <person name="Akhand A.I."/>
            <person name="Morshed G."/>
            <person name="Roy S."/>
            <person name="Uddin K.S."/>
            <person name="Rabeya T."/>
            <person name="Hossain A.S."/>
            <person name="Chowdhury A."/>
            <person name="Snigdha A.R."/>
            <person name="Mortoza M.S."/>
            <person name="Matin S.A."/>
            <person name="Hoque S.M.E."/>
            <person name="Islam M.K."/>
            <person name="Roy D.K."/>
            <person name="Haider R."/>
            <person name="Moosa M.M."/>
            <person name="Elias S.M."/>
            <person name="Hasan A.M."/>
            <person name="Jahan S."/>
            <person name="Shafiuddin M."/>
            <person name="Mahmood N."/>
            <person name="Shommy N.S."/>
        </authorList>
    </citation>
    <scope>NUCLEOTIDE SEQUENCE [LARGE SCALE GENOMIC DNA]</scope>
    <source>
        <strain evidence="3">cv. O-4</strain>
    </source>
</reference>
<dbReference type="STRING" id="93759.A0A1R3GZB9"/>
<sequence length="89" mass="10113">MDLTTGVSNGNKPDLPNEEPNKLLPNNMAGNQLKREDKENVQDQQQIGKKHAGDQNPQFQCTICNISCTRSEDLHCHVGERSTWPRFEH</sequence>
<evidence type="ECO:0000256" key="1">
    <source>
        <dbReference type="SAM" id="MobiDB-lite"/>
    </source>
</evidence>
<organism evidence="2 3">
    <name type="scientific">Corchorus olitorius</name>
    <dbReference type="NCBI Taxonomy" id="93759"/>
    <lineage>
        <taxon>Eukaryota</taxon>
        <taxon>Viridiplantae</taxon>
        <taxon>Streptophyta</taxon>
        <taxon>Embryophyta</taxon>
        <taxon>Tracheophyta</taxon>
        <taxon>Spermatophyta</taxon>
        <taxon>Magnoliopsida</taxon>
        <taxon>eudicotyledons</taxon>
        <taxon>Gunneridae</taxon>
        <taxon>Pentapetalae</taxon>
        <taxon>rosids</taxon>
        <taxon>malvids</taxon>
        <taxon>Malvales</taxon>
        <taxon>Malvaceae</taxon>
        <taxon>Grewioideae</taxon>
        <taxon>Apeibeae</taxon>
        <taxon>Corchorus</taxon>
    </lineage>
</organism>
<name>A0A1R3GZB9_9ROSI</name>
<accession>A0A1R3GZB9</accession>
<evidence type="ECO:0000313" key="2">
    <source>
        <dbReference type="EMBL" id="OMO63465.1"/>
    </source>
</evidence>
<keyword evidence="3" id="KW-1185">Reference proteome</keyword>
<proteinExistence type="predicted"/>
<evidence type="ECO:0008006" key="4">
    <source>
        <dbReference type="Google" id="ProtNLM"/>
    </source>
</evidence>
<dbReference type="AlphaFoldDB" id="A0A1R3GZB9"/>
<dbReference type="OrthoDB" id="8898434at2759"/>
<feature type="region of interest" description="Disordered" evidence="1">
    <location>
        <begin position="1"/>
        <end position="55"/>
    </location>
</feature>
<gene>
    <name evidence="2" type="ORF">COLO4_32415</name>
</gene>
<comment type="caution">
    <text evidence="2">The sequence shown here is derived from an EMBL/GenBank/DDBJ whole genome shotgun (WGS) entry which is preliminary data.</text>
</comment>
<feature type="compositionally biased region" description="Polar residues" evidence="1">
    <location>
        <begin position="1"/>
        <end position="11"/>
    </location>
</feature>